<accession>A0ABV4X5L0</accession>
<evidence type="ECO:0000256" key="2">
    <source>
        <dbReference type="ARBA" id="ARBA00022485"/>
    </source>
</evidence>
<keyword evidence="4" id="KW-0479">Metal-binding</keyword>
<dbReference type="CDD" id="cd01335">
    <property type="entry name" value="Radical_SAM"/>
    <property type="match status" value="1"/>
</dbReference>
<evidence type="ECO:0000256" key="1">
    <source>
        <dbReference type="ARBA" id="ARBA00001966"/>
    </source>
</evidence>
<keyword evidence="3" id="KW-0949">S-adenosyl-L-methionine</keyword>
<dbReference type="InterPro" id="IPR058240">
    <property type="entry name" value="rSAM_sf"/>
</dbReference>
<keyword evidence="5" id="KW-0408">Iron</keyword>
<reference evidence="8 9" key="1">
    <citation type="submission" date="2024-09" db="EMBL/GenBank/DDBJ databases">
        <title>Floridaenema gen nov. (Aerosakkonemataceae, Aerosakkonematales ord. nov., Cyanobacteria) from benthic tropical and subtropical fresh waters, with the description of four new species.</title>
        <authorList>
            <person name="Moretto J.A."/>
            <person name="Berthold D.E."/>
            <person name="Lefler F.W."/>
            <person name="Huang I.-S."/>
            <person name="Laughinghouse H. IV."/>
        </authorList>
    </citation>
    <scope>NUCLEOTIDE SEQUENCE [LARGE SCALE GENOMIC DNA]</scope>
    <source>
        <strain evidence="8 9">BLCC-F46</strain>
    </source>
</reference>
<sequence length="269" mass="30044">MQRAEGKEKMSFCSVYGPVNSWRFGRSLGIDPIGAISTCSFDCVYCQLGAIERLKSDRQVFIPTEQILQDLQPFAPWDVDVITLSGSGEPTLALNLGEILAKVKEITAKPLVVLTNGTLLKDPDVREALALTDRVAVKLDAVSAEQLRRVNRPVAEINLAEIWQGIQQFRADYPGKLAVQTMILSAWNQEIQSDYINRMKVLIPDEIQLNTPSRPKPLTHQLDARGNNQITDCAYPVNSLKCVDADYLKTFADRIQQQTGVSVRWKISD</sequence>
<proteinExistence type="predicted"/>
<keyword evidence="6" id="KW-0411">Iron-sulfur</keyword>
<evidence type="ECO:0000259" key="7">
    <source>
        <dbReference type="PROSITE" id="PS51918"/>
    </source>
</evidence>
<evidence type="ECO:0000256" key="5">
    <source>
        <dbReference type="ARBA" id="ARBA00023004"/>
    </source>
</evidence>
<dbReference type="InterPro" id="IPR007197">
    <property type="entry name" value="rSAM"/>
</dbReference>
<evidence type="ECO:0000313" key="9">
    <source>
        <dbReference type="Proteomes" id="UP001576774"/>
    </source>
</evidence>
<dbReference type="SFLD" id="SFLDG01083">
    <property type="entry name" value="Uncharacterised_Radical_SAM_Su"/>
    <property type="match status" value="1"/>
</dbReference>
<protein>
    <submittedName>
        <fullName evidence="8">Radical SAM protein</fullName>
    </submittedName>
</protein>
<evidence type="ECO:0000256" key="3">
    <source>
        <dbReference type="ARBA" id="ARBA00022691"/>
    </source>
</evidence>
<dbReference type="PANTHER" id="PTHR43787:SF11">
    <property type="entry name" value="UPF0026 PROTEIN SLR1464"/>
    <property type="match status" value="1"/>
</dbReference>
<dbReference type="Proteomes" id="UP001576774">
    <property type="component" value="Unassembled WGS sequence"/>
</dbReference>
<comment type="cofactor">
    <cofactor evidence="1">
        <name>[4Fe-4S] cluster</name>
        <dbReference type="ChEBI" id="CHEBI:49883"/>
    </cofactor>
</comment>
<feature type="domain" description="Radical SAM core" evidence="7">
    <location>
        <begin position="23"/>
        <end position="258"/>
    </location>
</feature>
<dbReference type="SFLD" id="SFLDS00029">
    <property type="entry name" value="Radical_SAM"/>
    <property type="match status" value="1"/>
</dbReference>
<dbReference type="Gene3D" id="3.20.20.70">
    <property type="entry name" value="Aldolase class I"/>
    <property type="match status" value="1"/>
</dbReference>
<organism evidence="8 9">
    <name type="scientific">Floridaenema aerugineum BLCC-F46</name>
    <dbReference type="NCBI Taxonomy" id="3153654"/>
    <lineage>
        <taxon>Bacteria</taxon>
        <taxon>Bacillati</taxon>
        <taxon>Cyanobacteriota</taxon>
        <taxon>Cyanophyceae</taxon>
        <taxon>Oscillatoriophycideae</taxon>
        <taxon>Aerosakkonematales</taxon>
        <taxon>Aerosakkonemataceae</taxon>
        <taxon>Floridanema</taxon>
        <taxon>Floridanema aerugineum</taxon>
    </lineage>
</organism>
<dbReference type="SUPFAM" id="SSF102114">
    <property type="entry name" value="Radical SAM enzymes"/>
    <property type="match status" value="1"/>
</dbReference>
<name>A0ABV4X5L0_9CYAN</name>
<dbReference type="InterPro" id="IPR013785">
    <property type="entry name" value="Aldolase_TIM"/>
</dbReference>
<gene>
    <name evidence="8" type="ORF">ACE1CC_14525</name>
</gene>
<comment type="caution">
    <text evidence="8">The sequence shown here is derived from an EMBL/GenBank/DDBJ whole genome shotgun (WGS) entry which is preliminary data.</text>
</comment>
<dbReference type="PROSITE" id="PS51918">
    <property type="entry name" value="RADICAL_SAM"/>
    <property type="match status" value="1"/>
</dbReference>
<dbReference type="PANTHER" id="PTHR43787">
    <property type="entry name" value="FEMO COFACTOR BIOSYNTHESIS PROTEIN NIFB-RELATED"/>
    <property type="match status" value="1"/>
</dbReference>
<dbReference type="InterPro" id="IPR040084">
    <property type="entry name" value="GTPase_Obg"/>
</dbReference>
<keyword evidence="9" id="KW-1185">Reference proteome</keyword>
<dbReference type="EMBL" id="JBHFNQ010000110">
    <property type="protein sequence ID" value="MFB2878064.1"/>
    <property type="molecule type" value="Genomic_DNA"/>
</dbReference>
<keyword evidence="2" id="KW-0004">4Fe-4S</keyword>
<evidence type="ECO:0000256" key="6">
    <source>
        <dbReference type="ARBA" id="ARBA00023014"/>
    </source>
</evidence>
<evidence type="ECO:0000256" key="4">
    <source>
        <dbReference type="ARBA" id="ARBA00022723"/>
    </source>
</evidence>
<dbReference type="Pfam" id="PF04055">
    <property type="entry name" value="Radical_SAM"/>
    <property type="match status" value="1"/>
</dbReference>
<evidence type="ECO:0000313" key="8">
    <source>
        <dbReference type="EMBL" id="MFB2878064.1"/>
    </source>
</evidence>